<evidence type="ECO:0000313" key="7">
    <source>
        <dbReference type="Proteomes" id="UP001595528"/>
    </source>
</evidence>
<keyword evidence="1" id="KW-0028">Amino-acid biosynthesis</keyword>
<dbReference type="InterPro" id="IPR017896">
    <property type="entry name" value="4Fe4S_Fe-S-bd"/>
</dbReference>
<evidence type="ECO:0000256" key="2">
    <source>
        <dbReference type="ARBA" id="ARBA00023002"/>
    </source>
</evidence>
<dbReference type="InterPro" id="IPR028261">
    <property type="entry name" value="DPD_II"/>
</dbReference>
<dbReference type="InterPro" id="IPR006005">
    <property type="entry name" value="Glut_synth_ssu1"/>
</dbReference>
<feature type="domain" description="4Fe-4S ferredoxin-type" evidence="5">
    <location>
        <begin position="37"/>
        <end position="68"/>
    </location>
</feature>
<proteinExistence type="predicted"/>
<dbReference type="Gene3D" id="3.40.50.720">
    <property type="entry name" value="NAD(P)-binding Rossmann-like Domain"/>
    <property type="match status" value="1"/>
</dbReference>
<dbReference type="InterPro" id="IPR036188">
    <property type="entry name" value="FAD/NAD-bd_sf"/>
</dbReference>
<reference evidence="7" key="1">
    <citation type="journal article" date="2019" name="Int. J. Syst. Evol. Microbiol.">
        <title>The Global Catalogue of Microorganisms (GCM) 10K type strain sequencing project: providing services to taxonomists for standard genome sequencing and annotation.</title>
        <authorList>
            <consortium name="The Broad Institute Genomics Platform"/>
            <consortium name="The Broad Institute Genome Sequencing Center for Infectious Disease"/>
            <person name="Wu L."/>
            <person name="Ma J."/>
        </authorList>
    </citation>
    <scope>NUCLEOTIDE SEQUENCE [LARGE SCALE GENOMIC DNA]</scope>
    <source>
        <strain evidence="7">KCTC 42964</strain>
    </source>
</reference>
<dbReference type="InterPro" id="IPR051394">
    <property type="entry name" value="Glutamate_Synthase"/>
</dbReference>
<keyword evidence="7" id="KW-1185">Reference proteome</keyword>
<dbReference type="Gene3D" id="3.50.50.60">
    <property type="entry name" value="FAD/NAD(P)-binding domain"/>
    <property type="match status" value="1"/>
</dbReference>
<dbReference type="NCBIfam" id="TIGR01317">
    <property type="entry name" value="GOGAT_sm_gam"/>
    <property type="match status" value="1"/>
</dbReference>
<gene>
    <name evidence="6" type="ORF">ACFOGJ_17305</name>
</gene>
<dbReference type="PANTHER" id="PTHR43100">
    <property type="entry name" value="GLUTAMATE SYNTHASE [NADPH] SMALL CHAIN"/>
    <property type="match status" value="1"/>
</dbReference>
<dbReference type="Proteomes" id="UP001595528">
    <property type="component" value="Unassembled WGS sequence"/>
</dbReference>
<dbReference type="PANTHER" id="PTHR43100:SF1">
    <property type="entry name" value="GLUTAMATE SYNTHASE [NADPH] SMALL CHAIN"/>
    <property type="match status" value="1"/>
</dbReference>
<dbReference type="Pfam" id="PF07992">
    <property type="entry name" value="Pyr_redox_2"/>
    <property type="match status" value="1"/>
</dbReference>
<evidence type="ECO:0000313" key="6">
    <source>
        <dbReference type="EMBL" id="MFC3229006.1"/>
    </source>
</evidence>
<organism evidence="6 7">
    <name type="scientific">Marinibaculum pumilum</name>
    <dbReference type="NCBI Taxonomy" id="1766165"/>
    <lineage>
        <taxon>Bacteria</taxon>
        <taxon>Pseudomonadati</taxon>
        <taxon>Pseudomonadota</taxon>
        <taxon>Alphaproteobacteria</taxon>
        <taxon>Rhodospirillales</taxon>
        <taxon>Rhodospirillaceae</taxon>
        <taxon>Marinibaculum</taxon>
    </lineage>
</organism>
<dbReference type="SUPFAM" id="SSF46548">
    <property type="entry name" value="alpha-helical ferredoxin"/>
    <property type="match status" value="1"/>
</dbReference>
<evidence type="ECO:0000256" key="3">
    <source>
        <dbReference type="ARBA" id="ARBA00023164"/>
    </source>
</evidence>
<dbReference type="SUPFAM" id="SSF51971">
    <property type="entry name" value="Nucleotide-binding domain"/>
    <property type="match status" value="2"/>
</dbReference>
<comment type="pathway">
    <text evidence="4">Amino-acid biosynthesis.</text>
</comment>
<keyword evidence="2" id="KW-0560">Oxidoreductase</keyword>
<dbReference type="InterPro" id="IPR023753">
    <property type="entry name" value="FAD/NAD-binding_dom"/>
</dbReference>
<keyword evidence="3" id="KW-0314">Glutamate biosynthesis</keyword>
<protein>
    <submittedName>
        <fullName evidence="6">Glutamate synthase subunit beta</fullName>
    </submittedName>
</protein>
<dbReference type="RefSeq" id="WP_379902752.1">
    <property type="nucleotide sequence ID" value="NZ_JBHRTR010000029.1"/>
</dbReference>
<sequence>MGKPTGFMEIERQDRTYLPVEKRTKNFREFVVPLPDEKVAEQGARCMDCGVPYCHTGCPVNNIIPDWNDLVYRGRWREAADVLHSTNNFPEVTGRICPAPCEAACTLNITDTPVTIKTIECSIADKAWEHGWVAPEVPAHKTGKRVAVVGSGPAGLAAAQQLARAGHDVTVYEKNAKIGGLLRYGIPDFKMEKHLIDRRIAQMQTEGVRFKPRVEVGRNLAVQTLLDSYDAVVLAGGSEKPRDLPVPGRELDGVHFAMDFLTQQNRRVGREPLGDVKELSAAGKPVVVIGGGDTGSDCIGTSFRQGATSVTQLEIMPMPPQRENKGMTWPNWPMKMRTSSSQAEGAQRDFAVKTVALEGEGGKVKRLKGIRLDDDMKEIPGSEFTLDAELVLLAMGFVHPVAEGMIEDLGVDLDARGNVRADTEGYATSMPKVFAAGDMRRGQSLVVWAIREGRQCAHAVDKFLMGETLLPR</sequence>
<dbReference type="PROSITE" id="PS51379">
    <property type="entry name" value="4FE4S_FER_2"/>
    <property type="match status" value="1"/>
</dbReference>
<accession>A0ABV7L2W7</accession>
<name>A0ABV7L2W7_9PROT</name>
<dbReference type="PRINTS" id="PR00419">
    <property type="entry name" value="ADXRDTASE"/>
</dbReference>
<evidence type="ECO:0000256" key="1">
    <source>
        <dbReference type="ARBA" id="ARBA00022605"/>
    </source>
</evidence>
<dbReference type="Gene3D" id="1.10.1060.10">
    <property type="entry name" value="Alpha-helical ferredoxin"/>
    <property type="match status" value="1"/>
</dbReference>
<evidence type="ECO:0000259" key="5">
    <source>
        <dbReference type="PROSITE" id="PS51379"/>
    </source>
</evidence>
<dbReference type="InterPro" id="IPR009051">
    <property type="entry name" value="Helical_ferredxn"/>
</dbReference>
<comment type="caution">
    <text evidence="6">The sequence shown here is derived from an EMBL/GenBank/DDBJ whole genome shotgun (WGS) entry which is preliminary data.</text>
</comment>
<dbReference type="EMBL" id="JBHRTR010000029">
    <property type="protein sequence ID" value="MFC3229006.1"/>
    <property type="molecule type" value="Genomic_DNA"/>
</dbReference>
<dbReference type="Pfam" id="PF14691">
    <property type="entry name" value="Fer4_20"/>
    <property type="match status" value="1"/>
</dbReference>
<evidence type="ECO:0000256" key="4">
    <source>
        <dbReference type="ARBA" id="ARBA00029440"/>
    </source>
</evidence>